<comment type="caution">
    <text evidence="3">The sequence shown here is derived from an EMBL/GenBank/DDBJ whole genome shotgun (WGS) entry which is preliminary data.</text>
</comment>
<dbReference type="RefSeq" id="WP_184829229.1">
    <property type="nucleotide sequence ID" value="NZ_BMTK01000020.1"/>
</dbReference>
<gene>
    <name evidence="3" type="ORF">FHS37_007393</name>
</gene>
<proteinExistence type="predicted"/>
<keyword evidence="1" id="KW-0677">Repeat</keyword>
<feature type="domain" description="Nephrocystin 3-like N-terminal" evidence="2">
    <location>
        <begin position="152"/>
        <end position="288"/>
    </location>
</feature>
<name>A0A7W7PXZ8_9ACTN</name>
<dbReference type="Gene3D" id="1.25.40.10">
    <property type="entry name" value="Tetratricopeptide repeat domain"/>
    <property type="match status" value="1"/>
</dbReference>
<dbReference type="InterPro" id="IPR056884">
    <property type="entry name" value="NPHP3-like_N"/>
</dbReference>
<protein>
    <recommendedName>
        <fullName evidence="2">Nephrocystin 3-like N-terminal domain-containing protein</fullName>
    </recommendedName>
</protein>
<dbReference type="AlphaFoldDB" id="A0A7W7PXZ8"/>
<accession>A0A7W7PXZ8</accession>
<evidence type="ECO:0000259" key="2">
    <source>
        <dbReference type="Pfam" id="PF24883"/>
    </source>
</evidence>
<reference evidence="3 4" key="1">
    <citation type="submission" date="2020-08" db="EMBL/GenBank/DDBJ databases">
        <title>Genomic Encyclopedia of Type Strains, Phase III (KMG-III): the genomes of soil and plant-associated and newly described type strains.</title>
        <authorList>
            <person name="Whitman W."/>
        </authorList>
    </citation>
    <scope>NUCLEOTIDE SEQUENCE [LARGE SCALE GENOMIC DNA]</scope>
    <source>
        <strain evidence="3 4">CECT 3273</strain>
    </source>
</reference>
<dbReference type="InterPro" id="IPR011990">
    <property type="entry name" value="TPR-like_helical_dom_sf"/>
</dbReference>
<evidence type="ECO:0000313" key="4">
    <source>
        <dbReference type="Proteomes" id="UP000579523"/>
    </source>
</evidence>
<evidence type="ECO:0000256" key="1">
    <source>
        <dbReference type="ARBA" id="ARBA00022737"/>
    </source>
</evidence>
<evidence type="ECO:0000313" key="3">
    <source>
        <dbReference type="EMBL" id="MBB4903296.1"/>
    </source>
</evidence>
<dbReference type="EMBL" id="JACHJI010000026">
    <property type="protein sequence ID" value="MBB4903296.1"/>
    <property type="molecule type" value="Genomic_DNA"/>
</dbReference>
<organism evidence="3 4">
    <name type="scientific">Streptomyces griseomycini</name>
    <dbReference type="NCBI Taxonomy" id="66895"/>
    <lineage>
        <taxon>Bacteria</taxon>
        <taxon>Bacillati</taxon>
        <taxon>Actinomycetota</taxon>
        <taxon>Actinomycetes</taxon>
        <taxon>Kitasatosporales</taxon>
        <taxon>Streptomycetaceae</taxon>
        <taxon>Streptomyces</taxon>
    </lineage>
</organism>
<sequence length="1236" mass="133511">MGESSKARELYDALRALEAKAKAACRKAGKRYSRRAVARAVGGRDSRVDRRLAEWLHRDWNSAKTPGPSSCEQLLAVVQVWSQWADVTCDPRWWSTLLDDAQPLRSPLTPVRPSPQKDRGYAAWIEQHFLPAQLLGRNSELRELDAFCTGPDSPDASAYGWWQAPPWAGKSALVSDFVLRHRPDGVEIVSCFVTDRLGRNDRQYFLETVMRQLAAIAQRDAGTVGTHPEDFPDLYRAAAGACQDQGRRLVLVVDGLDEDQGPATGRPSIAALLPKIPPAGMRVLVTGRPNPPVPDDVPDDHPLRAPAIIRTLDPWSHATGISAFARHELRRLLDDENVGVPLLGLMVAARGSLTTAELAQLVGVRPYRVAQLLRGITGRSFIPGSHGQVLVPDPPAASHVHALGHEELRREALTALGDITAFENQLHEWADSYHAREWPPDTPSYLLYDYPRMLHGAGDIQRLTAIALDPHRQRALLERASLDTAFSHIELTAQAVRHQHPDDVVELAALAASSAMLAERARAMPVGVPMAFARLGHARRAMDLALVAPFPAEKAVCLAKVARVLAEVGDRHTVEVASEAARWAERARWEREPSGEDEQEVEEAIGEAAVTLIAVGELRQGCELLGALGASAAAGDEAGATVVARAALAARAHDPALARRLLKQAERYAKELAEGSPPDPSAPVSAWGAVAAAAEGLQADRMYERISQYVQAFPPRLMGSFVRASAASALAAVRPEQASILAEQAARCLHRALDDPDALSPEDGADLKLFLGLILTAVVQALADTGSVDRARDLVDCVPAERHTGWMGTDTLVGARAVLADVLDEPNEDPPAQTLAQQAYRLADQGEHDEAGRRLSRALETLGSPQHTSARYQDPWLIPLVTALAAIGQHSDSALLARSLRDPAEQVLALAAAAVSTASAGHLGEARFLAHEAADRAQTLEDADLFGWEVFDAIGAAAQALAHVGERDRALALAEETGPPDHNRRQRTLVAVAAALRSYDLPTAVDLIDRRRERLMTMDASPLGWSGRMADLAELFAALADTDAECAERLHQAAEHVAFMLKETKAWRNTEDLLTMLLLHAREERDDARSTLMAWEKRWASSSPWGLPTGAIAVAHAAFGNLDAARQHANRHNVPYSRAEVLAAVAGYLARTPSGLRIASASTSTAFTETFRSLALAQFPPGTANAAQAARQFTASALAGDGWHHALPALARIAPAAVERVRDIVFTHRRLPLPSG</sequence>
<dbReference type="Pfam" id="PF24883">
    <property type="entry name" value="NPHP3_N"/>
    <property type="match status" value="1"/>
</dbReference>
<keyword evidence="4" id="KW-1185">Reference proteome</keyword>
<dbReference type="Proteomes" id="UP000579523">
    <property type="component" value="Unassembled WGS sequence"/>
</dbReference>